<gene>
    <name evidence="3" type="ORF">OCBIM_22032612mg</name>
</gene>
<proteinExistence type="predicted"/>
<dbReference type="Gene3D" id="3.30.420.610">
    <property type="entry name" value="LOTUS domain-like"/>
    <property type="match status" value="2"/>
</dbReference>
<feature type="region of interest" description="Disordered" evidence="1">
    <location>
        <begin position="82"/>
        <end position="106"/>
    </location>
</feature>
<feature type="domain" description="HTH OST-type" evidence="2">
    <location>
        <begin position="2"/>
        <end position="75"/>
    </location>
</feature>
<dbReference type="CDD" id="cd09972">
    <property type="entry name" value="LOTUS_TDRD_OSKAR"/>
    <property type="match status" value="1"/>
</dbReference>
<dbReference type="STRING" id="37653.A0A0L8GJ76"/>
<dbReference type="AlphaFoldDB" id="A0A0L8GJ76"/>
<dbReference type="InterPro" id="IPR041966">
    <property type="entry name" value="LOTUS-like"/>
</dbReference>
<accession>A0A0L8GJ76</accession>
<feature type="domain" description="HTH OST-type" evidence="2">
    <location>
        <begin position="162"/>
        <end position="237"/>
    </location>
</feature>
<dbReference type="Pfam" id="PF12872">
    <property type="entry name" value="OST-HTH"/>
    <property type="match status" value="2"/>
</dbReference>
<evidence type="ECO:0000313" key="3">
    <source>
        <dbReference type="EMBL" id="KOF77013.1"/>
    </source>
</evidence>
<dbReference type="PROSITE" id="PS51644">
    <property type="entry name" value="HTH_OST"/>
    <property type="match status" value="2"/>
</dbReference>
<evidence type="ECO:0000256" key="1">
    <source>
        <dbReference type="SAM" id="MobiDB-lite"/>
    </source>
</evidence>
<feature type="compositionally biased region" description="Basic and acidic residues" evidence="1">
    <location>
        <begin position="82"/>
        <end position="97"/>
    </location>
</feature>
<protein>
    <recommendedName>
        <fullName evidence="2">HTH OST-type domain-containing protein</fullName>
    </recommendedName>
</protein>
<dbReference type="EMBL" id="KQ421607">
    <property type="protein sequence ID" value="KOF77013.1"/>
    <property type="molecule type" value="Genomic_DNA"/>
</dbReference>
<name>A0A0L8GJ76_OCTBM</name>
<reference evidence="3" key="1">
    <citation type="submission" date="2015-07" db="EMBL/GenBank/DDBJ databases">
        <title>MeaNS - Measles Nucleotide Surveillance Program.</title>
        <authorList>
            <person name="Tran T."/>
            <person name="Druce J."/>
        </authorList>
    </citation>
    <scope>NUCLEOTIDE SEQUENCE</scope>
    <source>
        <strain evidence="3">UCB-OBI-ISO-001</strain>
        <tissue evidence="3">Gonad</tissue>
    </source>
</reference>
<sequence>MENIDLKKKIRSVLLSSKHGVRKTNFLKEYKQLTGEDMDVRRTGFTTVDDFLGSIPDTVVREGNYYFAVSCDATHHIEKLIQQQKSDRKLKTKEISSRHQKPSRHYVKNEKRRLYETKPDRFSRYSNDNRMTRSVSMNQLTALPPRTYQKQASVPVTVDSSDVDELRTKLLSILYEASLGLNAKDLQKEYKSETGRYIPLKEYGYKSVDELMLNFSVDNTMCIKKGPFFVAVAHDTTINKSLQNRRYVSTPNLHNRFFISGNGRKITIHRRFNEFNDNSYQFQMSEQGLSDSRHCVYTTDSQSKFPCANCDCQCHIKKYFNMRQVDKCNKCRCQYPNDIKVEDSPGKRNREMKPPRTVTLVDKQEPNSTLKIQHGDLALQELRISVINTHLDDNNNGNCDRQINIKEGQKITTNYKNSSLNSKLKIKSENH</sequence>
<organism evidence="3">
    <name type="scientific">Octopus bimaculoides</name>
    <name type="common">California two-spotted octopus</name>
    <dbReference type="NCBI Taxonomy" id="37653"/>
    <lineage>
        <taxon>Eukaryota</taxon>
        <taxon>Metazoa</taxon>
        <taxon>Spiralia</taxon>
        <taxon>Lophotrochozoa</taxon>
        <taxon>Mollusca</taxon>
        <taxon>Cephalopoda</taxon>
        <taxon>Coleoidea</taxon>
        <taxon>Octopodiformes</taxon>
        <taxon>Octopoda</taxon>
        <taxon>Incirrata</taxon>
        <taxon>Octopodidae</taxon>
        <taxon>Octopus</taxon>
    </lineage>
</organism>
<dbReference type="InterPro" id="IPR025605">
    <property type="entry name" value="OST-HTH/LOTUS_dom"/>
</dbReference>
<evidence type="ECO:0000259" key="2">
    <source>
        <dbReference type="PROSITE" id="PS51644"/>
    </source>
</evidence>